<evidence type="ECO:0000313" key="2">
    <source>
        <dbReference type="Proteomes" id="UP000008817"/>
    </source>
</evidence>
<dbReference type="EMBL" id="CP001074">
    <property type="protein sequence ID" value="ACE91180.1"/>
    <property type="molecule type" value="Genomic_DNA"/>
</dbReference>
<dbReference type="AlphaFoldDB" id="B3Q0H6"/>
<sequence length="300" mass="34189">MFKNKKFDVEHALVLYALSYVTLPAEGLYDREQLRAFEKLTKKCHIYIVGFVPKIEFVGPSVEDGNLRMSFRVLGKEYDLKWPVPPGVEVVDSPDGWILSHGGKLGNLPSFDECTTRLNREYGTGKFLVKYIGQAYGKNGSRNALDRLMKHEKLQEIAIKGVPEGYRFQVLMLAMDAGNTMVTMFNPHAEDSSQGNKRIGQGLDKLFGTTEKERVALYEAALIRYFFPTFNAEFKDSFPSTNLKILQDCYEKDFSAVSAEILFDDFPFTLYSEVASAKHHHMAYFDLHDDKARKVFFADP</sequence>
<accession>B3Q0H6</accession>
<protein>
    <submittedName>
        <fullName evidence="1">Hypothetical conserved protein</fullName>
    </submittedName>
</protein>
<gene>
    <name evidence="1" type="ordered locus">RHECIAT_CH0002223</name>
</gene>
<dbReference type="KEGG" id="rec:RHECIAT_CH0002223"/>
<dbReference type="Proteomes" id="UP000008817">
    <property type="component" value="Chromosome"/>
</dbReference>
<organism evidence="1 2">
    <name type="scientific">Rhizobium etli (strain CIAT 652)</name>
    <dbReference type="NCBI Taxonomy" id="491916"/>
    <lineage>
        <taxon>Bacteria</taxon>
        <taxon>Pseudomonadati</taxon>
        <taxon>Pseudomonadota</taxon>
        <taxon>Alphaproteobacteria</taxon>
        <taxon>Hyphomicrobiales</taxon>
        <taxon>Rhizobiaceae</taxon>
        <taxon>Rhizobium/Agrobacterium group</taxon>
        <taxon>Rhizobium</taxon>
    </lineage>
</organism>
<name>B3Q0H6_RHIE6</name>
<reference evidence="1 2" key="1">
    <citation type="submission" date="2008-04" db="EMBL/GenBank/DDBJ databases">
        <title>Genome diversity and DNA divergence of Rhizobium etli.</title>
        <authorList>
            <person name="Gonzalez V."/>
            <person name="Acosta J.L."/>
            <person name="Santamaria R.I."/>
            <person name="Bustos P."/>
            <person name="Hernandez-Gonzalez I.L."/>
            <person name="Fernandez J.L."/>
            <person name="Diaz R."/>
            <person name="Flores M."/>
            <person name="Mora J."/>
            <person name="Palacios R."/>
            <person name="Davila G."/>
        </authorList>
    </citation>
    <scope>NUCLEOTIDE SEQUENCE [LARGE SCALE GENOMIC DNA]</scope>
    <source>
        <strain evidence="1 2">CIAT 652</strain>
    </source>
</reference>
<evidence type="ECO:0000313" key="1">
    <source>
        <dbReference type="EMBL" id="ACE91180.1"/>
    </source>
</evidence>
<dbReference type="HOGENOM" id="CLU_076074_0_0_5"/>
<dbReference type="eggNOG" id="ENOG5030D4X">
    <property type="taxonomic scope" value="Bacteria"/>
</dbReference>
<proteinExistence type="predicted"/>